<keyword evidence="4 6" id="KW-0663">Pyridoxal phosphate</keyword>
<comment type="cofactor">
    <cofactor evidence="1 6 8">
        <name>pyridoxal 5'-phosphate</name>
        <dbReference type="ChEBI" id="CHEBI:597326"/>
    </cofactor>
</comment>
<evidence type="ECO:0000256" key="5">
    <source>
        <dbReference type="PIRSR" id="PIRSR000524-1"/>
    </source>
</evidence>
<evidence type="ECO:0000256" key="2">
    <source>
        <dbReference type="ARBA" id="ARBA00022576"/>
    </source>
</evidence>
<dbReference type="PANTHER" id="PTHR42778">
    <property type="entry name" value="2-AMINOETHYLPHOSPHONATE--PYRUVATE TRANSAMINASE"/>
    <property type="match status" value="1"/>
</dbReference>
<dbReference type="InterPro" id="IPR015424">
    <property type="entry name" value="PyrdxlP-dep_Trfase"/>
</dbReference>
<dbReference type="eggNOG" id="COG0075">
    <property type="taxonomic scope" value="Bacteria"/>
</dbReference>
<feature type="modified residue" description="N6-(pyridoxal phosphate)lysine" evidence="6">
    <location>
        <position position="191"/>
    </location>
</feature>
<evidence type="ECO:0000256" key="8">
    <source>
        <dbReference type="RuleBase" id="RU004504"/>
    </source>
</evidence>
<accession>A0A0M1VTR9</accession>
<evidence type="ECO:0000313" key="10">
    <source>
        <dbReference type="EMBL" id="EEO40097.1"/>
    </source>
</evidence>
<dbReference type="InterPro" id="IPR000192">
    <property type="entry name" value="Aminotrans_V_dom"/>
</dbReference>
<dbReference type="InterPro" id="IPR024169">
    <property type="entry name" value="SP_NH2Trfase/AEP_transaminase"/>
</dbReference>
<dbReference type="Pfam" id="PF00266">
    <property type="entry name" value="Aminotran_5"/>
    <property type="match status" value="1"/>
</dbReference>
<dbReference type="InterPro" id="IPR015422">
    <property type="entry name" value="PyrdxlP-dep_Trfase_small"/>
</dbReference>
<name>A0A0M1VTR9_FUSVC</name>
<dbReference type="PIRSF" id="PIRSF000524">
    <property type="entry name" value="SPT"/>
    <property type="match status" value="1"/>
</dbReference>
<evidence type="ECO:0000259" key="9">
    <source>
        <dbReference type="Pfam" id="PF00266"/>
    </source>
</evidence>
<sequence length="360" mass="40536">MDKKMINFTVGPVQMSKKIRDIGQREIPYFRTEEFSKIMKENEKMICCLAEADDKSKALFLTGSGTSGMEATILNCFSKEDKVLIINGGSFGQRFVDICKVLDIPFYEIKLNYGEILTEQELEKYSDKGISGLLVNAHETSTGILYDMKMISKFCKKNNIFFVVDSISSFIADELSFLDLGIDVMIIGSQKALALPPGLAILILSEKAITRIKNNKVNSLYFDLKIALKNNQNGQTPFTPAVSILLQLHERLKDILEEGIKAERAKIKELKLDFMNRIKNLPLKIFSKNASNAMTAIETKNVSAYSIFLILKDKYNIWVCPNGGELKEKIFRVGHIGHLSISDNDKLIEALNDINKRGLL</sequence>
<dbReference type="GO" id="GO:0008483">
    <property type="term" value="F:transaminase activity"/>
    <property type="evidence" value="ECO:0007669"/>
    <property type="project" value="UniProtKB-KW"/>
</dbReference>
<comment type="similarity">
    <text evidence="7">Belongs to the class-V pyridoxal-phosphate-dependent aminotransferase family.</text>
</comment>
<evidence type="ECO:0000256" key="1">
    <source>
        <dbReference type="ARBA" id="ARBA00001933"/>
    </source>
</evidence>
<reference evidence="10 11" key="1">
    <citation type="submission" date="2011-10" db="EMBL/GenBank/DDBJ databases">
        <title>The Genome Sequence of Fusobacterium sp. 4_1_13.</title>
        <authorList>
            <consortium name="The Broad Institute Genome Sequencing Platform"/>
            <person name="Earl A."/>
            <person name="Ward D."/>
            <person name="Feldgarden M."/>
            <person name="Gevers D."/>
            <person name="Strauss J."/>
            <person name="Ambrose C."/>
            <person name="Allen-Vercoe E."/>
            <person name="Young S.K."/>
            <person name="Zeng Q."/>
            <person name="Gargeya S."/>
            <person name="Fitzgerald M."/>
            <person name="Haas B."/>
            <person name="Abouelleil A."/>
            <person name="Alvarado L."/>
            <person name="Arachchi H.M."/>
            <person name="Berlin A."/>
            <person name="Brown A."/>
            <person name="Chapman S.B."/>
            <person name="Chen Z."/>
            <person name="Dunbar C."/>
            <person name="Freedman E."/>
            <person name="Gearin G."/>
            <person name="Goldberg J."/>
            <person name="Griggs A."/>
            <person name="Gujja S."/>
            <person name="Heiman D."/>
            <person name="Howarth C."/>
            <person name="Larson L."/>
            <person name="Lui A."/>
            <person name="MacDonald P.J."/>
            <person name="Montmayeur A."/>
            <person name="Murphy C."/>
            <person name="Neiman D."/>
            <person name="Pearson M."/>
            <person name="Priest M."/>
            <person name="Roberts A."/>
            <person name="Saif S."/>
            <person name="Shea T."/>
            <person name="Shenoy N."/>
            <person name="Sisk P."/>
            <person name="Stolte C."/>
            <person name="Sykes S."/>
            <person name="Wortman J."/>
            <person name="Nusbaum C."/>
            <person name="Birren B."/>
        </authorList>
    </citation>
    <scope>NUCLEOTIDE SEQUENCE [LARGE SCALE GENOMIC DNA]</scope>
    <source>
        <strain evidence="10 11">4_1_13</strain>
    </source>
</reference>
<feature type="binding site" evidence="5">
    <location>
        <position position="332"/>
    </location>
    <ligand>
        <name>substrate</name>
    </ligand>
</feature>
<evidence type="ECO:0000313" key="11">
    <source>
        <dbReference type="Proteomes" id="UP000004925"/>
    </source>
</evidence>
<evidence type="ECO:0000256" key="6">
    <source>
        <dbReference type="PIRSR" id="PIRSR000524-50"/>
    </source>
</evidence>
<dbReference type="PANTHER" id="PTHR42778:SF1">
    <property type="entry name" value="2-AMINOETHYLPHOSPHONATE--PYRUVATE TRANSAMINASE"/>
    <property type="match status" value="1"/>
</dbReference>
<evidence type="ECO:0000256" key="4">
    <source>
        <dbReference type="ARBA" id="ARBA00022898"/>
    </source>
</evidence>
<dbReference type="Gene3D" id="3.90.1150.10">
    <property type="entry name" value="Aspartate Aminotransferase, domain 1"/>
    <property type="match status" value="1"/>
</dbReference>
<organism evidence="10 11">
    <name type="scientific">Fusobacterium vincentii 4_1_13</name>
    <dbReference type="NCBI Taxonomy" id="469606"/>
    <lineage>
        <taxon>Bacteria</taxon>
        <taxon>Fusobacteriati</taxon>
        <taxon>Fusobacteriota</taxon>
        <taxon>Fusobacteriia</taxon>
        <taxon>Fusobacteriales</taxon>
        <taxon>Fusobacteriaceae</taxon>
        <taxon>Fusobacterium</taxon>
    </lineage>
</organism>
<evidence type="ECO:0000256" key="7">
    <source>
        <dbReference type="RuleBase" id="RU004075"/>
    </source>
</evidence>
<protein>
    <recommendedName>
        <fullName evidence="9">Aminotransferase class V domain-containing protein</fullName>
    </recommendedName>
</protein>
<comment type="caution">
    <text evidence="10">The sequence shown here is derived from an EMBL/GenBank/DDBJ whole genome shotgun (WGS) entry which is preliminary data.</text>
</comment>
<dbReference type="AlphaFoldDB" id="A0A0M1VTR9"/>
<dbReference type="PROSITE" id="PS00595">
    <property type="entry name" value="AA_TRANSFER_CLASS_5"/>
    <property type="match status" value="1"/>
</dbReference>
<keyword evidence="3" id="KW-0808">Transferase</keyword>
<proteinExistence type="inferred from homology"/>
<dbReference type="Proteomes" id="UP000004925">
    <property type="component" value="Unassembled WGS sequence"/>
</dbReference>
<keyword evidence="2" id="KW-0032">Aminotransferase</keyword>
<feature type="domain" description="Aminotransferase class V" evidence="9">
    <location>
        <begin position="31"/>
        <end position="319"/>
    </location>
</feature>
<dbReference type="InterPro" id="IPR015421">
    <property type="entry name" value="PyrdxlP-dep_Trfase_major"/>
</dbReference>
<gene>
    <name evidence="10" type="ORF">FSCG_00810</name>
</gene>
<evidence type="ECO:0000256" key="3">
    <source>
        <dbReference type="ARBA" id="ARBA00022679"/>
    </source>
</evidence>
<dbReference type="EMBL" id="ACDE02000019">
    <property type="protein sequence ID" value="EEO40097.1"/>
    <property type="molecule type" value="Genomic_DNA"/>
</dbReference>
<dbReference type="HOGENOM" id="CLU_027686_1_1_0"/>
<dbReference type="Gene3D" id="3.40.640.10">
    <property type="entry name" value="Type I PLP-dependent aspartate aminotransferase-like (Major domain)"/>
    <property type="match status" value="1"/>
</dbReference>
<dbReference type="RefSeq" id="WP_008802877.1">
    <property type="nucleotide sequence ID" value="NZ_KQ235737.1"/>
</dbReference>
<dbReference type="InterPro" id="IPR020578">
    <property type="entry name" value="Aminotrans_V_PyrdxlP_BS"/>
</dbReference>
<dbReference type="SUPFAM" id="SSF53383">
    <property type="entry name" value="PLP-dependent transferases"/>
    <property type="match status" value="1"/>
</dbReference>